<dbReference type="EMBL" id="UINC01023882">
    <property type="protein sequence ID" value="SVA96435.1"/>
    <property type="molecule type" value="Genomic_DNA"/>
</dbReference>
<accession>A0A382A4K1</accession>
<proteinExistence type="predicted"/>
<sequence length="29" mass="3286">MTTTSLREVLLSRFMRSASVVGVLVYLKK</sequence>
<dbReference type="AlphaFoldDB" id="A0A382A4K1"/>
<organism evidence="1">
    <name type="scientific">marine metagenome</name>
    <dbReference type="NCBI Taxonomy" id="408172"/>
    <lineage>
        <taxon>unclassified sequences</taxon>
        <taxon>metagenomes</taxon>
        <taxon>ecological metagenomes</taxon>
    </lineage>
</organism>
<name>A0A382A4K1_9ZZZZ</name>
<reference evidence="1" key="1">
    <citation type="submission" date="2018-05" db="EMBL/GenBank/DDBJ databases">
        <authorList>
            <person name="Lanie J.A."/>
            <person name="Ng W.-L."/>
            <person name="Kazmierczak K.M."/>
            <person name="Andrzejewski T.M."/>
            <person name="Davidsen T.M."/>
            <person name="Wayne K.J."/>
            <person name="Tettelin H."/>
            <person name="Glass J.I."/>
            <person name="Rusch D."/>
            <person name="Podicherti R."/>
            <person name="Tsui H.-C.T."/>
            <person name="Winkler M.E."/>
        </authorList>
    </citation>
    <scope>NUCLEOTIDE SEQUENCE</scope>
</reference>
<evidence type="ECO:0000313" key="1">
    <source>
        <dbReference type="EMBL" id="SVA96435.1"/>
    </source>
</evidence>
<protein>
    <submittedName>
        <fullName evidence="1">Uncharacterized protein</fullName>
    </submittedName>
</protein>
<gene>
    <name evidence="1" type="ORF">METZ01_LOCUS149289</name>
</gene>